<dbReference type="GO" id="GO:0052621">
    <property type="term" value="F:diguanylate cyclase activity"/>
    <property type="evidence" value="ECO:0007669"/>
    <property type="project" value="UniProtKB-EC"/>
</dbReference>
<dbReference type="EMBL" id="BBJU01000003">
    <property type="protein sequence ID" value="GAK68961.1"/>
    <property type="molecule type" value="Genomic_DNA"/>
</dbReference>
<evidence type="ECO:0000256" key="2">
    <source>
        <dbReference type="ARBA" id="ARBA00034247"/>
    </source>
</evidence>
<dbReference type="SUPFAM" id="SSF55073">
    <property type="entry name" value="Nucleotide cyclase"/>
    <property type="match status" value="1"/>
</dbReference>
<keyword evidence="3" id="KW-0812">Transmembrane</keyword>
<dbReference type="InterPro" id="IPR029787">
    <property type="entry name" value="Nucleotide_cyclase"/>
</dbReference>
<dbReference type="CDD" id="cd01949">
    <property type="entry name" value="GGDEF"/>
    <property type="match status" value="1"/>
</dbReference>
<evidence type="ECO:0000256" key="1">
    <source>
        <dbReference type="ARBA" id="ARBA00012528"/>
    </source>
</evidence>
<name>A0A081CQL5_9HYPH</name>
<organism evidence="5 6">
    <name type="scientific">Agrobacterium rubi TR3 = NBRC 13261</name>
    <dbReference type="NCBI Taxonomy" id="1368415"/>
    <lineage>
        <taxon>Bacteria</taxon>
        <taxon>Pseudomonadati</taxon>
        <taxon>Pseudomonadota</taxon>
        <taxon>Alphaproteobacteria</taxon>
        <taxon>Hyphomicrobiales</taxon>
        <taxon>Rhizobiaceae</taxon>
        <taxon>Rhizobium/Agrobacterium group</taxon>
        <taxon>Agrobacterium</taxon>
    </lineage>
</organism>
<feature type="transmembrane region" description="Helical" evidence="3">
    <location>
        <begin position="65"/>
        <end position="86"/>
    </location>
</feature>
<dbReference type="Proteomes" id="UP000028701">
    <property type="component" value="Unassembled WGS sequence"/>
</dbReference>
<feature type="transmembrane region" description="Helical" evidence="3">
    <location>
        <begin position="27"/>
        <end position="53"/>
    </location>
</feature>
<dbReference type="GO" id="GO:1902201">
    <property type="term" value="P:negative regulation of bacterial-type flagellum-dependent cell motility"/>
    <property type="evidence" value="ECO:0007669"/>
    <property type="project" value="TreeGrafter"/>
</dbReference>
<evidence type="ECO:0000313" key="5">
    <source>
        <dbReference type="EMBL" id="GAK68961.1"/>
    </source>
</evidence>
<keyword evidence="3" id="KW-1133">Transmembrane helix</keyword>
<dbReference type="PANTHER" id="PTHR45138">
    <property type="entry name" value="REGULATORY COMPONENTS OF SENSORY TRANSDUCTION SYSTEM"/>
    <property type="match status" value="1"/>
</dbReference>
<keyword evidence="3" id="KW-0472">Membrane</keyword>
<dbReference type="InterPro" id="IPR050469">
    <property type="entry name" value="Diguanylate_Cyclase"/>
</dbReference>
<reference evidence="5 6" key="1">
    <citation type="submission" date="2014-08" db="EMBL/GenBank/DDBJ databases">
        <title>Whole genome shotgun sequence of Rhizobium rubi NBRC 13261.</title>
        <authorList>
            <person name="Katano-Makiyama Y."/>
            <person name="Hosoyama A."/>
            <person name="Hashimoto M."/>
            <person name="Hosoyama Y."/>
            <person name="Noguchi M."/>
            <person name="Tsuchikane K."/>
            <person name="Uohara A."/>
            <person name="Ohji S."/>
            <person name="Ichikawa N."/>
            <person name="Kimura A."/>
            <person name="Yamazoe A."/>
            <person name="Fujita N."/>
        </authorList>
    </citation>
    <scope>NUCLEOTIDE SEQUENCE [LARGE SCALE GENOMIC DNA]</scope>
    <source>
        <strain evidence="5 6">NBRC 13261</strain>
    </source>
</reference>
<evidence type="ECO:0000256" key="3">
    <source>
        <dbReference type="SAM" id="Phobius"/>
    </source>
</evidence>
<dbReference type="NCBIfam" id="TIGR00254">
    <property type="entry name" value="GGDEF"/>
    <property type="match status" value="1"/>
</dbReference>
<dbReference type="PROSITE" id="PS50887">
    <property type="entry name" value="GGDEF"/>
    <property type="match status" value="1"/>
</dbReference>
<dbReference type="GO" id="GO:0043709">
    <property type="term" value="P:cell adhesion involved in single-species biofilm formation"/>
    <property type="evidence" value="ECO:0007669"/>
    <property type="project" value="TreeGrafter"/>
</dbReference>
<dbReference type="SMART" id="SM00267">
    <property type="entry name" value="GGDEF"/>
    <property type="match status" value="1"/>
</dbReference>
<dbReference type="AlphaFoldDB" id="A0A081CQL5"/>
<evidence type="ECO:0000259" key="4">
    <source>
        <dbReference type="PROSITE" id="PS50887"/>
    </source>
</evidence>
<evidence type="ECO:0000313" key="6">
    <source>
        <dbReference type="Proteomes" id="UP000028701"/>
    </source>
</evidence>
<comment type="catalytic activity">
    <reaction evidence="2">
        <text>2 GTP = 3',3'-c-di-GMP + 2 diphosphate</text>
        <dbReference type="Rhea" id="RHEA:24898"/>
        <dbReference type="ChEBI" id="CHEBI:33019"/>
        <dbReference type="ChEBI" id="CHEBI:37565"/>
        <dbReference type="ChEBI" id="CHEBI:58805"/>
        <dbReference type="EC" id="2.7.7.65"/>
    </reaction>
</comment>
<dbReference type="EC" id="2.7.7.65" evidence="1"/>
<dbReference type="InterPro" id="IPR000160">
    <property type="entry name" value="GGDEF_dom"/>
</dbReference>
<proteinExistence type="predicted"/>
<protein>
    <recommendedName>
        <fullName evidence="1">diguanylate cyclase</fullName>
        <ecNumber evidence="1">2.7.7.65</ecNumber>
    </recommendedName>
</protein>
<dbReference type="Gene3D" id="3.30.70.270">
    <property type="match status" value="1"/>
</dbReference>
<dbReference type="GO" id="GO:0005886">
    <property type="term" value="C:plasma membrane"/>
    <property type="evidence" value="ECO:0007669"/>
    <property type="project" value="TreeGrafter"/>
</dbReference>
<feature type="domain" description="GGDEF" evidence="4">
    <location>
        <begin position="127"/>
        <end position="259"/>
    </location>
</feature>
<dbReference type="PANTHER" id="PTHR45138:SF9">
    <property type="entry name" value="DIGUANYLATE CYCLASE DGCM-RELATED"/>
    <property type="match status" value="1"/>
</dbReference>
<dbReference type="Pfam" id="PF00990">
    <property type="entry name" value="GGDEF"/>
    <property type="match status" value="1"/>
</dbReference>
<dbReference type="eggNOG" id="COG3706">
    <property type="taxonomic scope" value="Bacteria"/>
</dbReference>
<dbReference type="OrthoDB" id="9812260at2"/>
<dbReference type="InterPro" id="IPR043128">
    <property type="entry name" value="Rev_trsase/Diguanyl_cyclase"/>
</dbReference>
<gene>
    <name evidence="5" type="ORF">RRU01S_03_01290</name>
</gene>
<comment type="caution">
    <text evidence="5">The sequence shown here is derived from an EMBL/GenBank/DDBJ whole genome shotgun (WGS) entry which is preliminary data.</text>
</comment>
<accession>A0A081CQL5</accession>
<sequence length="277" mass="30110">MTDRLKKFISLEMSLSEAREGQNLRHFVVKMVFISIILSVIVSTAAISVGAFFDLLPLPLYEALAYSVVMAWIVGGIVTGILCGVLSKAIGKLHQSHAEFERLSKTDTLSGLANRRAFNQCFEEVLDDASLAIFDLDRFKRINDSYGHAAGDVVIKKAAAAIADVFGEFHCVARLGGEEFAVIVRGGQIKDRLTLIELARIRVSCLTISFNSHQVQTTVSVGIADIDPSRSKHDTFSAADKALYLAKASGRNCVRHESDLPIAQAVEDLKATLLVAS</sequence>